<keyword evidence="2" id="KW-0472">Membrane</keyword>
<protein>
    <submittedName>
        <fullName evidence="3">Uncharacterized protein</fullName>
    </submittedName>
</protein>
<keyword evidence="4" id="KW-1185">Reference proteome</keyword>
<feature type="compositionally biased region" description="Acidic residues" evidence="1">
    <location>
        <begin position="10"/>
        <end position="24"/>
    </location>
</feature>
<gene>
    <name evidence="3" type="ORF">GB881_11565</name>
</gene>
<organism evidence="3 4">
    <name type="scientific">Georgenia subflava</name>
    <dbReference type="NCBI Taxonomy" id="1622177"/>
    <lineage>
        <taxon>Bacteria</taxon>
        <taxon>Bacillati</taxon>
        <taxon>Actinomycetota</taxon>
        <taxon>Actinomycetes</taxon>
        <taxon>Micrococcales</taxon>
        <taxon>Bogoriellaceae</taxon>
        <taxon>Georgenia</taxon>
    </lineage>
</organism>
<dbReference type="AlphaFoldDB" id="A0A6N7ELF4"/>
<keyword evidence="2" id="KW-1133">Transmembrane helix</keyword>
<dbReference type="RefSeq" id="WP_152195475.1">
    <property type="nucleotide sequence ID" value="NZ_VUKD01000003.1"/>
</dbReference>
<evidence type="ECO:0000256" key="2">
    <source>
        <dbReference type="SAM" id="Phobius"/>
    </source>
</evidence>
<comment type="caution">
    <text evidence="3">The sequence shown here is derived from an EMBL/GenBank/DDBJ whole genome shotgun (WGS) entry which is preliminary data.</text>
</comment>
<name>A0A6N7ELF4_9MICO</name>
<feature type="transmembrane region" description="Helical" evidence="2">
    <location>
        <begin position="129"/>
        <end position="147"/>
    </location>
</feature>
<evidence type="ECO:0000313" key="3">
    <source>
        <dbReference type="EMBL" id="MPV37667.1"/>
    </source>
</evidence>
<sequence length="164" mass="16727">MAGPTRDESPDGDDAPGDALDDAAVDARWAELTAALGELRMPEAPEPEVGAAESADRPVHRPAPPGPRDYSPEDDDEDDPASGIDGFEAPDPGPLDHTDPALTLGWVGVVGSVVVGLLLAIFWSPVPTLVLVGLGAALVGGVALLLWRMPTEPDDSGPGDGAVV</sequence>
<evidence type="ECO:0000256" key="1">
    <source>
        <dbReference type="SAM" id="MobiDB-lite"/>
    </source>
</evidence>
<dbReference type="EMBL" id="WHPC01000045">
    <property type="protein sequence ID" value="MPV37667.1"/>
    <property type="molecule type" value="Genomic_DNA"/>
</dbReference>
<accession>A0A6N7ELF4</accession>
<reference evidence="3 4" key="1">
    <citation type="submission" date="2019-10" db="EMBL/GenBank/DDBJ databases">
        <title>Georgenia wutianyii sp. nov. and Georgenia yuyongxinii sp. nov. isolated from plateau pika (Ochotona curzoniae) in the Qinghai-Tibet plateau of China.</title>
        <authorList>
            <person name="Tian Z."/>
        </authorList>
    </citation>
    <scope>NUCLEOTIDE SEQUENCE [LARGE SCALE GENOMIC DNA]</scope>
    <source>
        <strain evidence="3 4">JCM 19765</strain>
    </source>
</reference>
<proteinExistence type="predicted"/>
<keyword evidence="2" id="KW-0812">Transmembrane</keyword>
<evidence type="ECO:0000313" key="4">
    <source>
        <dbReference type="Proteomes" id="UP000437709"/>
    </source>
</evidence>
<feature type="region of interest" description="Disordered" evidence="1">
    <location>
        <begin position="1"/>
        <end position="96"/>
    </location>
</feature>
<dbReference type="Proteomes" id="UP000437709">
    <property type="component" value="Unassembled WGS sequence"/>
</dbReference>
<feature type="transmembrane region" description="Helical" evidence="2">
    <location>
        <begin position="101"/>
        <end position="123"/>
    </location>
</feature>